<dbReference type="STRING" id="337701.SAMN05444398_101742"/>
<accession>A0A1M6Y888</accession>
<feature type="transmembrane region" description="Helical" evidence="9">
    <location>
        <begin position="12"/>
        <end position="33"/>
    </location>
</feature>
<evidence type="ECO:0000313" key="11">
    <source>
        <dbReference type="EMBL" id="SHL14408.1"/>
    </source>
</evidence>
<evidence type="ECO:0000256" key="7">
    <source>
        <dbReference type="ARBA" id="ARBA00023136"/>
    </source>
</evidence>
<keyword evidence="3" id="KW-1003">Cell membrane</keyword>
<evidence type="ECO:0000256" key="8">
    <source>
        <dbReference type="ARBA" id="ARBA00038436"/>
    </source>
</evidence>
<evidence type="ECO:0000256" key="2">
    <source>
        <dbReference type="ARBA" id="ARBA00022448"/>
    </source>
</evidence>
<comment type="subcellular location">
    <subcellularLocation>
        <location evidence="1 9">Cell inner membrane</location>
        <topology evidence="1 9">Multi-pass membrane protein</topology>
    </subcellularLocation>
</comment>
<dbReference type="Pfam" id="PF04290">
    <property type="entry name" value="DctQ"/>
    <property type="match status" value="1"/>
</dbReference>
<evidence type="ECO:0000259" key="10">
    <source>
        <dbReference type="Pfam" id="PF04290"/>
    </source>
</evidence>
<comment type="subunit">
    <text evidence="9">The complex comprises the extracytoplasmic solute receptor protein and the two transmembrane proteins.</text>
</comment>
<evidence type="ECO:0000256" key="5">
    <source>
        <dbReference type="ARBA" id="ARBA00022692"/>
    </source>
</evidence>
<comment type="function">
    <text evidence="9">Part of the tripartite ATP-independent periplasmic (TRAP) transport system.</text>
</comment>
<reference evidence="11 12" key="1">
    <citation type="submission" date="2016-11" db="EMBL/GenBank/DDBJ databases">
        <authorList>
            <person name="Jaros S."/>
            <person name="Januszkiewicz K."/>
            <person name="Wedrychowicz H."/>
        </authorList>
    </citation>
    <scope>NUCLEOTIDE SEQUENCE [LARGE SCALE GENOMIC DNA]</scope>
    <source>
        <strain evidence="11 12">DSM 29589</strain>
    </source>
</reference>
<evidence type="ECO:0000256" key="1">
    <source>
        <dbReference type="ARBA" id="ARBA00004429"/>
    </source>
</evidence>
<proteinExistence type="inferred from homology"/>
<evidence type="ECO:0000256" key="6">
    <source>
        <dbReference type="ARBA" id="ARBA00022989"/>
    </source>
</evidence>
<dbReference type="EMBL" id="FRBR01000001">
    <property type="protein sequence ID" value="SHL14408.1"/>
    <property type="molecule type" value="Genomic_DNA"/>
</dbReference>
<protein>
    <recommendedName>
        <fullName evidence="9">TRAP transporter small permease protein</fullName>
    </recommendedName>
</protein>
<feature type="transmembrane region" description="Helical" evidence="9">
    <location>
        <begin position="89"/>
        <end position="108"/>
    </location>
</feature>
<gene>
    <name evidence="11" type="ORF">SAMN05444398_101742</name>
</gene>
<keyword evidence="6 9" id="KW-1133">Transmembrane helix</keyword>
<keyword evidence="7 9" id="KW-0472">Membrane</keyword>
<keyword evidence="12" id="KW-1185">Reference proteome</keyword>
<evidence type="ECO:0000256" key="9">
    <source>
        <dbReference type="RuleBase" id="RU369079"/>
    </source>
</evidence>
<dbReference type="InterPro" id="IPR055348">
    <property type="entry name" value="DctQ"/>
</dbReference>
<keyword evidence="5 9" id="KW-0812">Transmembrane</keyword>
<evidence type="ECO:0000256" key="4">
    <source>
        <dbReference type="ARBA" id="ARBA00022519"/>
    </source>
</evidence>
<dbReference type="AlphaFoldDB" id="A0A1M6Y888"/>
<dbReference type="GO" id="GO:0022857">
    <property type="term" value="F:transmembrane transporter activity"/>
    <property type="evidence" value="ECO:0007669"/>
    <property type="project" value="UniProtKB-UniRule"/>
</dbReference>
<keyword evidence="2 9" id="KW-0813">Transport</keyword>
<feature type="transmembrane region" description="Helical" evidence="9">
    <location>
        <begin position="139"/>
        <end position="157"/>
    </location>
</feature>
<dbReference type="RefSeq" id="WP_073032823.1">
    <property type="nucleotide sequence ID" value="NZ_BMLR01000001.1"/>
</dbReference>
<dbReference type="GO" id="GO:0005886">
    <property type="term" value="C:plasma membrane"/>
    <property type="evidence" value="ECO:0007669"/>
    <property type="project" value="UniProtKB-SubCell"/>
</dbReference>
<comment type="similarity">
    <text evidence="8 9">Belongs to the TRAP transporter small permease family.</text>
</comment>
<sequence>MLDNTISVLERFITGLGRVVALFVLAIIAVMVFEMVSRGVFGRSAAWAGDVSAWLLVAFIFLGGPWALSRGNFVRVDALHEHFPPMVKAIIDSTVSTLLFAVFAAALIKLGGEFALKSFAMGERSATGSWNGPVWLAKGMMPLGAALLCVAWVLHLLRLWRDALHPGEASDA</sequence>
<evidence type="ECO:0000256" key="3">
    <source>
        <dbReference type="ARBA" id="ARBA00022475"/>
    </source>
</evidence>
<keyword evidence="4 9" id="KW-0997">Cell inner membrane</keyword>
<feature type="transmembrane region" description="Helical" evidence="9">
    <location>
        <begin position="45"/>
        <end position="68"/>
    </location>
</feature>
<dbReference type="OrthoDB" id="4250245at2"/>
<feature type="domain" description="Tripartite ATP-independent periplasmic transporters DctQ component" evidence="10">
    <location>
        <begin position="27"/>
        <end position="161"/>
    </location>
</feature>
<name>A0A1M6Y888_9RHOB</name>
<dbReference type="InterPro" id="IPR007387">
    <property type="entry name" value="TRAP_DctQ"/>
</dbReference>
<dbReference type="PANTHER" id="PTHR35011">
    <property type="entry name" value="2,3-DIKETO-L-GULONATE TRAP TRANSPORTER SMALL PERMEASE PROTEIN YIAM"/>
    <property type="match status" value="1"/>
</dbReference>
<dbReference type="Proteomes" id="UP000183974">
    <property type="component" value="Unassembled WGS sequence"/>
</dbReference>
<evidence type="ECO:0000313" key="12">
    <source>
        <dbReference type="Proteomes" id="UP000183974"/>
    </source>
</evidence>
<organism evidence="11 12">
    <name type="scientific">Roseovarius pacificus</name>
    <dbReference type="NCBI Taxonomy" id="337701"/>
    <lineage>
        <taxon>Bacteria</taxon>
        <taxon>Pseudomonadati</taxon>
        <taxon>Pseudomonadota</taxon>
        <taxon>Alphaproteobacteria</taxon>
        <taxon>Rhodobacterales</taxon>
        <taxon>Roseobacteraceae</taxon>
        <taxon>Roseovarius</taxon>
    </lineage>
</organism>